<gene>
    <name evidence="1" type="ORF">GGC33_10660</name>
</gene>
<dbReference type="EMBL" id="WMIA01000012">
    <property type="protein sequence ID" value="MTF39384.1"/>
    <property type="molecule type" value="Genomic_DNA"/>
</dbReference>
<dbReference type="RefSeq" id="WP_015218723.1">
    <property type="nucleotide sequence ID" value="NZ_WMIA01000012.1"/>
</dbReference>
<reference evidence="1 2" key="1">
    <citation type="submission" date="2019-11" db="EMBL/GenBank/DDBJ databases">
        <title>Isolation of a new High Light Tolerant Cyanobacteria.</title>
        <authorList>
            <person name="Dobson Z."/>
            <person name="Vaughn N."/>
            <person name="Vaughn M."/>
            <person name="Fromme P."/>
            <person name="Mazor Y."/>
        </authorList>
    </citation>
    <scope>NUCLEOTIDE SEQUENCE [LARGE SCALE GENOMIC DNA]</scope>
    <source>
        <strain evidence="1 2">0216</strain>
    </source>
</reference>
<organism evidence="1 2">
    <name type="scientific">Cyanobacterium aponinum 0216</name>
    <dbReference type="NCBI Taxonomy" id="2676140"/>
    <lineage>
        <taxon>Bacteria</taxon>
        <taxon>Bacillati</taxon>
        <taxon>Cyanobacteriota</taxon>
        <taxon>Cyanophyceae</taxon>
        <taxon>Oscillatoriophycideae</taxon>
        <taxon>Chroococcales</taxon>
        <taxon>Geminocystaceae</taxon>
        <taxon>Cyanobacterium</taxon>
    </lineage>
</organism>
<proteinExistence type="predicted"/>
<comment type="caution">
    <text evidence="1">The sequence shown here is derived from an EMBL/GenBank/DDBJ whole genome shotgun (WGS) entry which is preliminary data.</text>
</comment>
<dbReference type="Proteomes" id="UP000437131">
    <property type="component" value="Unassembled WGS sequence"/>
</dbReference>
<evidence type="ECO:0000313" key="1">
    <source>
        <dbReference type="EMBL" id="MTF39384.1"/>
    </source>
</evidence>
<name>A0A844GS97_9CHRO</name>
<sequence length="136" mass="14816">MILKFSHPFSYLWLATMVCLIYGGNMGEVQAQNQEIKGMTGGNKNSGDCGYVSDKPNYVLQLNEQAYSLNVILETQAEKPSLLILGPGEGDRFCILGDTKSGKNPQMGGVWAAGKYLIYVGDSQGSQNPFTLKISR</sequence>
<accession>A0A844GS97</accession>
<protein>
    <submittedName>
        <fullName evidence="1">Uncharacterized protein</fullName>
    </submittedName>
</protein>
<evidence type="ECO:0000313" key="2">
    <source>
        <dbReference type="Proteomes" id="UP000437131"/>
    </source>
</evidence>
<dbReference type="AlphaFoldDB" id="A0A844GS97"/>